<name>F9PAX6_STRCV</name>
<sequence>MDEPFTGLDKKACDFFANWIKDKAAQQSFIIISHRLEPLDGISDHLVELTSDGLTEKRSL</sequence>
<protein>
    <submittedName>
        <fullName evidence="1">Uncharacterized protein</fullName>
    </submittedName>
</protein>
<dbReference type="AlphaFoldDB" id="F9PAX6"/>
<accession>F9PAX6</accession>
<organism evidence="1 2">
    <name type="scientific">Streptococcus constellatus subsp. pharyngis SK1060 = CCUG 46377</name>
    <dbReference type="NCBI Taxonomy" id="1035184"/>
    <lineage>
        <taxon>Bacteria</taxon>
        <taxon>Bacillati</taxon>
        <taxon>Bacillota</taxon>
        <taxon>Bacilli</taxon>
        <taxon>Lactobacillales</taxon>
        <taxon>Streptococcaceae</taxon>
        <taxon>Streptococcus</taxon>
        <taxon>Streptococcus anginosus group</taxon>
    </lineage>
</organism>
<evidence type="ECO:0000313" key="2">
    <source>
        <dbReference type="Proteomes" id="UP000003287"/>
    </source>
</evidence>
<dbReference type="EMBL" id="AFUP01000010">
    <property type="protein sequence ID" value="EGV06462.1"/>
    <property type="molecule type" value="Genomic_DNA"/>
</dbReference>
<proteinExistence type="predicted"/>
<dbReference type="SUPFAM" id="SSF52540">
    <property type="entry name" value="P-loop containing nucleoside triphosphate hydrolases"/>
    <property type="match status" value="1"/>
</dbReference>
<reference evidence="1 2" key="1">
    <citation type="submission" date="2011-06" db="EMBL/GenBank/DDBJ databases">
        <authorList>
            <person name="Harkins D.M."/>
            <person name="Madupu R."/>
            <person name="Durkin A.S."/>
            <person name="Torralba M."/>
            <person name="Methe B."/>
            <person name="Sutton G.G."/>
            <person name="Nelson K.E."/>
        </authorList>
    </citation>
    <scope>NUCLEOTIDE SEQUENCE [LARGE SCALE GENOMIC DNA]</scope>
    <source>
        <strain evidence="1 2">SK1060</strain>
    </source>
</reference>
<dbReference type="Gene3D" id="3.40.50.300">
    <property type="entry name" value="P-loop containing nucleotide triphosphate hydrolases"/>
    <property type="match status" value="1"/>
</dbReference>
<dbReference type="Proteomes" id="UP000003287">
    <property type="component" value="Unassembled WGS sequence"/>
</dbReference>
<gene>
    <name evidence="1" type="ORF">HMPREF1042_0166</name>
</gene>
<dbReference type="InterPro" id="IPR027417">
    <property type="entry name" value="P-loop_NTPase"/>
</dbReference>
<dbReference type="eggNOG" id="COG1122">
    <property type="taxonomic scope" value="Bacteria"/>
</dbReference>
<evidence type="ECO:0000313" key="1">
    <source>
        <dbReference type="EMBL" id="EGV06462.1"/>
    </source>
</evidence>